<reference evidence="1 2" key="1">
    <citation type="submission" date="2018-08" db="EMBL/GenBank/DDBJ databases">
        <title>Genomic Encyclopedia of Archaeal and Bacterial Type Strains, Phase II (KMG-II): from individual species to whole genera.</title>
        <authorList>
            <person name="Goeker M."/>
        </authorList>
    </citation>
    <scope>NUCLEOTIDE SEQUENCE [LARGE SCALE GENOMIC DNA]</scope>
    <source>
        <strain evidence="1 2">DSM 45791</strain>
    </source>
</reference>
<dbReference type="AlphaFoldDB" id="A0A3E0GU83"/>
<dbReference type="EMBL" id="QUNO01000035">
    <property type="protein sequence ID" value="REH25991.1"/>
    <property type="molecule type" value="Genomic_DNA"/>
</dbReference>
<organism evidence="1 2">
    <name type="scientific">Kutzneria buriramensis</name>
    <dbReference type="NCBI Taxonomy" id="1045776"/>
    <lineage>
        <taxon>Bacteria</taxon>
        <taxon>Bacillati</taxon>
        <taxon>Actinomycetota</taxon>
        <taxon>Actinomycetes</taxon>
        <taxon>Pseudonocardiales</taxon>
        <taxon>Pseudonocardiaceae</taxon>
        <taxon>Kutzneria</taxon>
    </lineage>
</organism>
<protein>
    <submittedName>
        <fullName evidence="1">Uncharacterized protein</fullName>
    </submittedName>
</protein>
<evidence type="ECO:0000313" key="1">
    <source>
        <dbReference type="EMBL" id="REH25991.1"/>
    </source>
</evidence>
<gene>
    <name evidence="1" type="ORF">BCF44_13530</name>
</gene>
<evidence type="ECO:0000313" key="2">
    <source>
        <dbReference type="Proteomes" id="UP000256269"/>
    </source>
</evidence>
<dbReference type="RefSeq" id="WP_170218233.1">
    <property type="nucleotide sequence ID" value="NZ_CP144375.1"/>
</dbReference>
<dbReference type="Proteomes" id="UP000256269">
    <property type="component" value="Unassembled WGS sequence"/>
</dbReference>
<sequence length="57" mass="6236">MSRFRITQVSNDNEVTTMVDGGDFGGIQAAHINGPIVINSSDDQDGPEIYIDGRRVR</sequence>
<name>A0A3E0GU83_9PSEU</name>
<keyword evidence="2" id="KW-1185">Reference proteome</keyword>
<accession>A0A3E0GU83</accession>
<proteinExistence type="predicted"/>
<comment type="caution">
    <text evidence="1">The sequence shown here is derived from an EMBL/GenBank/DDBJ whole genome shotgun (WGS) entry which is preliminary data.</text>
</comment>